<dbReference type="AlphaFoldDB" id="A0A2T4MWG8"/>
<reference evidence="1 2" key="1">
    <citation type="submission" date="2018-03" db="EMBL/GenBank/DDBJ databases">
        <title>Aeromonas veronii whole genome sequencing and analysis.</title>
        <authorList>
            <person name="Xie H."/>
            <person name="Liu T."/>
            <person name="Wang K."/>
        </authorList>
    </citation>
    <scope>NUCLEOTIDE SEQUENCE [LARGE SCALE GENOMIC DNA]</scope>
    <source>
        <strain evidence="1 2">XH.VA.1</strain>
    </source>
</reference>
<dbReference type="Proteomes" id="UP000241986">
    <property type="component" value="Unassembled WGS sequence"/>
</dbReference>
<gene>
    <name evidence="1" type="ORF">DAA48_21105</name>
</gene>
<evidence type="ECO:0000313" key="1">
    <source>
        <dbReference type="EMBL" id="PTH78941.1"/>
    </source>
</evidence>
<organism evidence="1 2">
    <name type="scientific">Aeromonas veronii</name>
    <dbReference type="NCBI Taxonomy" id="654"/>
    <lineage>
        <taxon>Bacteria</taxon>
        <taxon>Pseudomonadati</taxon>
        <taxon>Pseudomonadota</taxon>
        <taxon>Gammaproteobacteria</taxon>
        <taxon>Aeromonadales</taxon>
        <taxon>Aeromonadaceae</taxon>
        <taxon>Aeromonas</taxon>
    </lineage>
</organism>
<sequence>MNNEKIAQLHAFLNALIPGTELGTDEHGNLIDVSRDPYLSRIIDGGELFNLRIPGAVEKAFLCEKAAGRCHENVANIILSNENPLDRLFTGFALSDSDEWFTHSFIVNDGGIVESGEGLFQAYVGIELKDGDRELFLTEWAS</sequence>
<accession>A0A2T4MWG8</accession>
<dbReference type="EMBL" id="PZKL01000045">
    <property type="protein sequence ID" value="PTH78941.1"/>
    <property type="molecule type" value="Genomic_DNA"/>
</dbReference>
<comment type="caution">
    <text evidence="1">The sequence shown here is derived from an EMBL/GenBank/DDBJ whole genome shotgun (WGS) entry which is preliminary data.</text>
</comment>
<proteinExistence type="predicted"/>
<evidence type="ECO:0000313" key="2">
    <source>
        <dbReference type="Proteomes" id="UP000241986"/>
    </source>
</evidence>
<name>A0A2T4MWG8_AERVE</name>
<dbReference type="RefSeq" id="WP_107684566.1">
    <property type="nucleotide sequence ID" value="NZ_PZKL01000045.1"/>
</dbReference>
<protein>
    <submittedName>
        <fullName evidence="1">Uncharacterized protein</fullName>
    </submittedName>
</protein>